<name>A0AA48KDN6_9BACT</name>
<feature type="region of interest" description="Disordered" evidence="1">
    <location>
        <begin position="610"/>
        <end position="642"/>
    </location>
</feature>
<proteinExistence type="predicted"/>
<dbReference type="KEGG" id="msea:METESE_22130"/>
<evidence type="ECO:0000313" key="4">
    <source>
        <dbReference type="Proteomes" id="UP001228113"/>
    </source>
</evidence>
<dbReference type="RefSeq" id="WP_243347157.1">
    <property type="nucleotide sequence ID" value="NZ_AP027081.1"/>
</dbReference>
<organism evidence="3 4">
    <name type="scientific">Mesoterricola sediminis</name>
    <dbReference type="NCBI Taxonomy" id="2927980"/>
    <lineage>
        <taxon>Bacteria</taxon>
        <taxon>Pseudomonadati</taxon>
        <taxon>Acidobacteriota</taxon>
        <taxon>Holophagae</taxon>
        <taxon>Holophagales</taxon>
        <taxon>Holophagaceae</taxon>
        <taxon>Mesoterricola</taxon>
    </lineage>
</organism>
<evidence type="ECO:0000256" key="2">
    <source>
        <dbReference type="SAM" id="SignalP"/>
    </source>
</evidence>
<sequence length="642" mass="70460">MIRKLLPALALLIVLGAGTPGAAQEDPRALMLQARALQLRTGGDDPKGAAALYRRVTALVPTSSQAQLRLSEAILETGDLAGAVDPAVRATQLDPRSGEAWAHLAILRYRLWQGGSKPQALAQAREALNRAAQLLPGDPEIWTRLAEVQEAAKDDAGALRSWLNVGRLHPYVSIGGKLLYEYAFERALDLAQKGQNYEGRREAVLGLCSRQGTDPKYLRLLEDLARDQVDKGFLGHGEESFTRLAQFLPKDSIVWENIALIQMRTARFDAALASLGRAEVLRPTPRTSANSAYCLMKLGRFTEAEARWKALLPETGRLAAEDATLAASIKVLYASCLLLEGRPADLLALTRDWPEAGGDGEILALRAQALIQTGDWKHARVLLRDGMKRFPRQMVFRRASAIPADRFDEGFFSHARSRSALSQLDLEAMAVMWSEFNVWDRCLEAARKARAAAPLTGGVDLLLLEANALESLARPAQALDVLREAQRLDPGNATLQNNLGYLILERGGDLEEASRLIQAALAKDPENSSTLDSWGWALYKQGRFPEAEAALRKAAAKSPYSPEVHRHLGEALLKLDRPQEALDEWERALAFAFPDRKVVEKQVQDLKARLAKDRRGAVQADAPDPEAEEYADDDADPGVEAP</sequence>
<evidence type="ECO:0000313" key="3">
    <source>
        <dbReference type="EMBL" id="BDU77255.1"/>
    </source>
</evidence>
<gene>
    <name evidence="3" type="ORF">METESE_22130</name>
</gene>
<feature type="compositionally biased region" description="Acidic residues" evidence="1">
    <location>
        <begin position="623"/>
        <end position="642"/>
    </location>
</feature>
<dbReference type="PANTHER" id="PTHR12558">
    <property type="entry name" value="CELL DIVISION CYCLE 16,23,27"/>
    <property type="match status" value="1"/>
</dbReference>
<protein>
    <recommendedName>
        <fullName evidence="5">Tetratricopeptide repeat protein</fullName>
    </recommendedName>
</protein>
<reference evidence="3" key="1">
    <citation type="journal article" date="2023" name="Int. J. Syst. Evol. Microbiol.">
        <title>Mesoterricola silvestris gen. nov., sp. nov., Mesoterricola sediminis sp. nov., Geothrix oryzae sp. nov., Geothrix edaphica sp. nov., Geothrix rubra sp. nov., and Geothrix limicola sp. nov., six novel members of Acidobacteriota isolated from soils.</title>
        <authorList>
            <person name="Itoh H."/>
            <person name="Sugisawa Y."/>
            <person name="Mise K."/>
            <person name="Xu Z."/>
            <person name="Kuniyasu M."/>
            <person name="Ushijima N."/>
            <person name="Kawano K."/>
            <person name="Kobayashi E."/>
            <person name="Shiratori Y."/>
            <person name="Masuda Y."/>
            <person name="Senoo K."/>
        </authorList>
    </citation>
    <scope>NUCLEOTIDE SEQUENCE</scope>
    <source>
        <strain evidence="3">W786</strain>
    </source>
</reference>
<dbReference type="SUPFAM" id="SSF48452">
    <property type="entry name" value="TPR-like"/>
    <property type="match status" value="3"/>
</dbReference>
<dbReference type="SMART" id="SM00028">
    <property type="entry name" value="TPR"/>
    <property type="match status" value="7"/>
</dbReference>
<dbReference type="Gene3D" id="1.25.40.10">
    <property type="entry name" value="Tetratricopeptide repeat domain"/>
    <property type="match status" value="4"/>
</dbReference>
<dbReference type="Proteomes" id="UP001228113">
    <property type="component" value="Chromosome"/>
</dbReference>
<evidence type="ECO:0000256" key="1">
    <source>
        <dbReference type="SAM" id="MobiDB-lite"/>
    </source>
</evidence>
<dbReference type="EMBL" id="AP027081">
    <property type="protein sequence ID" value="BDU77255.1"/>
    <property type="molecule type" value="Genomic_DNA"/>
</dbReference>
<dbReference type="InterPro" id="IPR019734">
    <property type="entry name" value="TPR_rpt"/>
</dbReference>
<keyword evidence="4" id="KW-1185">Reference proteome</keyword>
<feature type="signal peptide" evidence="2">
    <location>
        <begin position="1"/>
        <end position="22"/>
    </location>
</feature>
<dbReference type="Pfam" id="PF13432">
    <property type="entry name" value="TPR_16"/>
    <property type="match status" value="3"/>
</dbReference>
<dbReference type="InterPro" id="IPR011990">
    <property type="entry name" value="TPR-like_helical_dom_sf"/>
</dbReference>
<keyword evidence="2" id="KW-0732">Signal</keyword>
<accession>A0AA48KDN6</accession>
<dbReference type="AlphaFoldDB" id="A0AA48KDN6"/>
<evidence type="ECO:0008006" key="5">
    <source>
        <dbReference type="Google" id="ProtNLM"/>
    </source>
</evidence>
<dbReference type="PANTHER" id="PTHR12558:SF13">
    <property type="entry name" value="CELL DIVISION CYCLE PROTEIN 27 HOMOLOG"/>
    <property type="match status" value="1"/>
</dbReference>
<feature type="chain" id="PRO_5041332565" description="Tetratricopeptide repeat protein" evidence="2">
    <location>
        <begin position="23"/>
        <end position="642"/>
    </location>
</feature>